<name>A0ABP5KW88_9ACTN</name>
<evidence type="ECO:0000313" key="1">
    <source>
        <dbReference type="EMBL" id="GAA2135354.1"/>
    </source>
</evidence>
<organism evidence="1 2">
    <name type="scientific">Nocardioides koreensis</name>
    <dbReference type="NCBI Taxonomy" id="433651"/>
    <lineage>
        <taxon>Bacteria</taxon>
        <taxon>Bacillati</taxon>
        <taxon>Actinomycetota</taxon>
        <taxon>Actinomycetes</taxon>
        <taxon>Propionibacteriales</taxon>
        <taxon>Nocardioidaceae</taxon>
        <taxon>Nocardioides</taxon>
    </lineage>
</organism>
<keyword evidence="2" id="KW-1185">Reference proteome</keyword>
<evidence type="ECO:0000313" key="2">
    <source>
        <dbReference type="Proteomes" id="UP001501771"/>
    </source>
</evidence>
<gene>
    <name evidence="1" type="ORF">GCM10009844_00550</name>
</gene>
<proteinExistence type="predicted"/>
<protein>
    <submittedName>
        <fullName evidence="1">Uncharacterized protein</fullName>
    </submittedName>
</protein>
<dbReference type="Proteomes" id="UP001501771">
    <property type="component" value="Unassembled WGS sequence"/>
</dbReference>
<comment type="caution">
    <text evidence="1">The sequence shown here is derived from an EMBL/GenBank/DDBJ whole genome shotgun (WGS) entry which is preliminary data.</text>
</comment>
<sequence length="99" mass="10679">MQVGDWRPVHPLAVPTGAATVRGMNSTHPKKCRCGHDLDPHQMILVIQTPLPAGVMVCPVQDCACSSTWGMNPDGRPSTPAQAADTRRLVLEALRINDN</sequence>
<accession>A0ABP5KW88</accession>
<dbReference type="EMBL" id="BAAAQR010000001">
    <property type="protein sequence ID" value="GAA2135354.1"/>
    <property type="molecule type" value="Genomic_DNA"/>
</dbReference>
<dbReference type="RefSeq" id="WP_344145810.1">
    <property type="nucleotide sequence ID" value="NZ_BAAAQR010000001.1"/>
</dbReference>
<reference evidence="2" key="1">
    <citation type="journal article" date="2019" name="Int. J. Syst. Evol. Microbiol.">
        <title>The Global Catalogue of Microorganisms (GCM) 10K type strain sequencing project: providing services to taxonomists for standard genome sequencing and annotation.</title>
        <authorList>
            <consortium name="The Broad Institute Genomics Platform"/>
            <consortium name="The Broad Institute Genome Sequencing Center for Infectious Disease"/>
            <person name="Wu L."/>
            <person name="Ma J."/>
        </authorList>
    </citation>
    <scope>NUCLEOTIDE SEQUENCE [LARGE SCALE GENOMIC DNA]</scope>
    <source>
        <strain evidence="2">JCM 16022</strain>
    </source>
</reference>